<protein>
    <submittedName>
        <fullName evidence="1">DUF2802 domain-containing protein</fullName>
    </submittedName>
</protein>
<dbReference type="EMBL" id="JADIKD010000007">
    <property type="protein sequence ID" value="MFK2916580.1"/>
    <property type="molecule type" value="Genomic_DNA"/>
</dbReference>
<evidence type="ECO:0000313" key="1">
    <source>
        <dbReference type="EMBL" id="MFK2916580.1"/>
    </source>
</evidence>
<organism evidence="1 2">
    <name type="scientific">Dyella koreensis</name>
    <dbReference type="NCBI Taxonomy" id="311235"/>
    <lineage>
        <taxon>Bacteria</taxon>
        <taxon>Pseudomonadati</taxon>
        <taxon>Pseudomonadota</taxon>
        <taxon>Gammaproteobacteria</taxon>
        <taxon>Lysobacterales</taxon>
        <taxon>Rhodanobacteraceae</taxon>
        <taxon>Dyella</taxon>
    </lineage>
</organism>
<name>A0ABW8K1X3_9GAMM</name>
<dbReference type="Proteomes" id="UP001620408">
    <property type="component" value="Unassembled WGS sequence"/>
</dbReference>
<dbReference type="Pfam" id="PF10975">
    <property type="entry name" value="DUF2802"/>
    <property type="match status" value="1"/>
</dbReference>
<keyword evidence="2" id="KW-1185">Reference proteome</keyword>
<evidence type="ECO:0000313" key="2">
    <source>
        <dbReference type="Proteomes" id="UP001620408"/>
    </source>
</evidence>
<dbReference type="RefSeq" id="WP_379985943.1">
    <property type="nucleotide sequence ID" value="NZ_JADIKD010000007.1"/>
</dbReference>
<sequence>MWLELGVAALALLVVGQGVVLWQVRVELKRLRAVSEAAALTDVPTSMLVAVLSRVQRTLEAKPAAPVPEPVRERSPVRVREVASVAPAVSSYDVARRLVSEGAGADQLVEHCGLSRGEAELLRSLHAAREGMVSSRQQ</sequence>
<dbReference type="InterPro" id="IPR021244">
    <property type="entry name" value="DUF2802"/>
</dbReference>
<accession>A0ABW8K1X3</accession>
<reference evidence="1 2" key="1">
    <citation type="submission" date="2020-10" db="EMBL/GenBank/DDBJ databases">
        <title>Phylogeny of dyella-like bacteria.</title>
        <authorList>
            <person name="Fu J."/>
        </authorList>
    </citation>
    <scope>NUCLEOTIDE SEQUENCE [LARGE SCALE GENOMIC DNA]</scope>
    <source>
        <strain evidence="1 2">BB4</strain>
    </source>
</reference>
<proteinExistence type="predicted"/>
<gene>
    <name evidence="1" type="ORF">ISS97_04845</name>
</gene>
<comment type="caution">
    <text evidence="1">The sequence shown here is derived from an EMBL/GenBank/DDBJ whole genome shotgun (WGS) entry which is preliminary data.</text>
</comment>